<feature type="domain" description="Protein kinase" evidence="2">
    <location>
        <begin position="1"/>
        <end position="250"/>
    </location>
</feature>
<dbReference type="PANTHER" id="PTHR48011">
    <property type="entry name" value="CCR4-NOT TRANSCRIPTIONAL COMPLEX SUBUNIT CAF120-RELATED"/>
    <property type="match status" value="1"/>
</dbReference>
<dbReference type="GO" id="GO:0007165">
    <property type="term" value="P:signal transduction"/>
    <property type="evidence" value="ECO:0007669"/>
    <property type="project" value="TreeGrafter"/>
</dbReference>
<dbReference type="GO" id="GO:0005524">
    <property type="term" value="F:ATP binding"/>
    <property type="evidence" value="ECO:0007669"/>
    <property type="project" value="InterPro"/>
</dbReference>
<accession>A0AAN9XRY9</accession>
<dbReference type="PROSITE" id="PS00108">
    <property type="entry name" value="PROTEIN_KINASE_ST"/>
    <property type="match status" value="1"/>
</dbReference>
<dbReference type="PROSITE" id="PS50011">
    <property type="entry name" value="PROTEIN_KINASE_DOM"/>
    <property type="match status" value="1"/>
</dbReference>
<organism evidence="3 4">
    <name type="scientific">Psophocarpus tetragonolobus</name>
    <name type="common">Winged bean</name>
    <name type="synonym">Dolichos tetragonolobus</name>
    <dbReference type="NCBI Taxonomy" id="3891"/>
    <lineage>
        <taxon>Eukaryota</taxon>
        <taxon>Viridiplantae</taxon>
        <taxon>Streptophyta</taxon>
        <taxon>Embryophyta</taxon>
        <taxon>Tracheophyta</taxon>
        <taxon>Spermatophyta</taxon>
        <taxon>Magnoliopsida</taxon>
        <taxon>eudicotyledons</taxon>
        <taxon>Gunneridae</taxon>
        <taxon>Pentapetalae</taxon>
        <taxon>rosids</taxon>
        <taxon>fabids</taxon>
        <taxon>Fabales</taxon>
        <taxon>Fabaceae</taxon>
        <taxon>Papilionoideae</taxon>
        <taxon>50 kb inversion clade</taxon>
        <taxon>NPAAA clade</taxon>
        <taxon>indigoferoid/millettioid clade</taxon>
        <taxon>Phaseoleae</taxon>
        <taxon>Psophocarpus</taxon>
    </lineage>
</organism>
<evidence type="ECO:0000313" key="4">
    <source>
        <dbReference type="Proteomes" id="UP001386955"/>
    </source>
</evidence>
<keyword evidence="4" id="KW-1185">Reference proteome</keyword>
<dbReference type="Proteomes" id="UP001386955">
    <property type="component" value="Unassembled WGS sequence"/>
</dbReference>
<dbReference type="InterPro" id="IPR000719">
    <property type="entry name" value="Prot_kinase_dom"/>
</dbReference>
<comment type="caution">
    <text evidence="3">The sequence shown here is derived from an EMBL/GenBank/DDBJ whole genome shotgun (WGS) entry which is preliminary data.</text>
</comment>
<evidence type="ECO:0000259" key="2">
    <source>
        <dbReference type="PROSITE" id="PS50011"/>
    </source>
</evidence>
<sequence>MSVLHTRSPGQAGPEAMAASRVFCTSSSRVRRLTTVLVALLLRVYATSSAASSPNSVKHLLCCSTSQPQSSCRLSLPSYEVKIAYKKANGDSPTTIGVEDVSWPLPDDEVRMYTHMILKGLSYIHAKGVVHCDLKPKNILLFPSCDDGGARFQLKIVDFRLSREESKGPYGEIKFRGTPFYILAESVLGEIVTTLNSDGGEEDGGGRKGSGGGEEGGQERRKEGFEGGCGEEFEQEKQEERGDLQYITSS</sequence>
<dbReference type="SMART" id="SM00220">
    <property type="entry name" value="S_TKc"/>
    <property type="match status" value="1"/>
</dbReference>
<dbReference type="InterPro" id="IPR011009">
    <property type="entry name" value="Kinase-like_dom_sf"/>
</dbReference>
<dbReference type="Pfam" id="PF00069">
    <property type="entry name" value="Pkinase"/>
    <property type="match status" value="1"/>
</dbReference>
<dbReference type="Gene3D" id="1.10.510.10">
    <property type="entry name" value="Transferase(Phosphotransferase) domain 1"/>
    <property type="match status" value="1"/>
</dbReference>
<dbReference type="GO" id="GO:0004672">
    <property type="term" value="F:protein kinase activity"/>
    <property type="evidence" value="ECO:0007669"/>
    <property type="project" value="InterPro"/>
</dbReference>
<dbReference type="AlphaFoldDB" id="A0AAN9XRY9"/>
<feature type="region of interest" description="Disordered" evidence="1">
    <location>
        <begin position="195"/>
        <end position="250"/>
    </location>
</feature>
<reference evidence="3 4" key="1">
    <citation type="submission" date="2024-01" db="EMBL/GenBank/DDBJ databases">
        <title>The genomes of 5 underutilized Papilionoideae crops provide insights into root nodulation and disease resistanc.</title>
        <authorList>
            <person name="Jiang F."/>
        </authorList>
    </citation>
    <scope>NUCLEOTIDE SEQUENCE [LARGE SCALE GENOMIC DNA]</scope>
    <source>
        <strain evidence="3">DUOXIRENSHENG_FW03</strain>
        <tissue evidence="3">Leaves</tissue>
    </source>
</reference>
<dbReference type="PANTHER" id="PTHR48011:SF51">
    <property type="entry name" value="PROTEIN KINASE SUPERFAMILY PROTEIN"/>
    <property type="match status" value="1"/>
</dbReference>
<evidence type="ECO:0000313" key="3">
    <source>
        <dbReference type="EMBL" id="KAK7405354.1"/>
    </source>
</evidence>
<evidence type="ECO:0000256" key="1">
    <source>
        <dbReference type="SAM" id="MobiDB-lite"/>
    </source>
</evidence>
<name>A0AAN9XRY9_PSOTE</name>
<dbReference type="InterPro" id="IPR008271">
    <property type="entry name" value="Ser/Thr_kinase_AS"/>
</dbReference>
<dbReference type="InterPro" id="IPR052751">
    <property type="entry name" value="Plant_MAPKKK"/>
</dbReference>
<dbReference type="SUPFAM" id="SSF56112">
    <property type="entry name" value="Protein kinase-like (PK-like)"/>
    <property type="match status" value="1"/>
</dbReference>
<gene>
    <name evidence="3" type="ORF">VNO78_06602</name>
</gene>
<proteinExistence type="predicted"/>
<dbReference type="EMBL" id="JAYMYS010000002">
    <property type="protein sequence ID" value="KAK7405354.1"/>
    <property type="molecule type" value="Genomic_DNA"/>
</dbReference>
<protein>
    <recommendedName>
        <fullName evidence="2">Protein kinase domain-containing protein</fullName>
    </recommendedName>
</protein>